<evidence type="ECO:0000256" key="3">
    <source>
        <dbReference type="ARBA" id="ARBA00022705"/>
    </source>
</evidence>
<proteinExistence type="inferred from homology"/>
<evidence type="ECO:0000256" key="4">
    <source>
        <dbReference type="ARBA" id="ARBA00023125"/>
    </source>
</evidence>
<dbReference type="GO" id="GO:0031261">
    <property type="term" value="C:DNA replication preinitiation complex"/>
    <property type="evidence" value="ECO:0007669"/>
    <property type="project" value="TreeGrafter"/>
</dbReference>
<comment type="similarity">
    <text evidence="2">Belongs to the ORC3 family.</text>
</comment>
<evidence type="ECO:0000256" key="1">
    <source>
        <dbReference type="ARBA" id="ARBA00004123"/>
    </source>
</evidence>
<feature type="domain" description="Origin recognition complex subunit 3 winged helix C-terminal" evidence="8">
    <location>
        <begin position="620"/>
        <end position="828"/>
    </location>
</feature>
<reference evidence="9 10" key="1">
    <citation type="submission" date="2016-08" db="EMBL/GenBank/DDBJ databases">
        <authorList>
            <consortium name="Lentinula edodes genome sequencing consortium"/>
            <person name="Sakamoto Y."/>
            <person name="Nakade K."/>
            <person name="Sato S."/>
            <person name="Yoshida Y."/>
            <person name="Miyazaki K."/>
            <person name="Natsume S."/>
            <person name="Konno N."/>
        </authorList>
    </citation>
    <scope>NUCLEOTIDE SEQUENCE [LARGE SCALE GENOMIC DNA]</scope>
    <source>
        <strain evidence="9 10">NBRC 111202</strain>
    </source>
</reference>
<dbReference type="InterPro" id="IPR040855">
    <property type="entry name" value="ORC_WH_C"/>
</dbReference>
<evidence type="ECO:0000313" key="9">
    <source>
        <dbReference type="EMBL" id="GAW02114.1"/>
    </source>
</evidence>
<keyword evidence="4" id="KW-0238">DNA-binding</keyword>
<name>A0A1Q3E4S4_LENED</name>
<organism evidence="9 10">
    <name type="scientific">Lentinula edodes</name>
    <name type="common">Shiitake mushroom</name>
    <name type="synonym">Lentinus edodes</name>
    <dbReference type="NCBI Taxonomy" id="5353"/>
    <lineage>
        <taxon>Eukaryota</taxon>
        <taxon>Fungi</taxon>
        <taxon>Dikarya</taxon>
        <taxon>Basidiomycota</taxon>
        <taxon>Agaricomycotina</taxon>
        <taxon>Agaricomycetes</taxon>
        <taxon>Agaricomycetidae</taxon>
        <taxon>Agaricales</taxon>
        <taxon>Marasmiineae</taxon>
        <taxon>Omphalotaceae</taxon>
        <taxon>Lentinula</taxon>
    </lineage>
</organism>
<dbReference type="InterPro" id="IPR045667">
    <property type="entry name" value="ORC3_N"/>
</dbReference>
<evidence type="ECO:0000256" key="2">
    <source>
        <dbReference type="ARBA" id="ARBA00010977"/>
    </source>
</evidence>
<gene>
    <name evidence="9" type="ORF">LENED_003747</name>
</gene>
<dbReference type="STRING" id="5353.A0A1Q3E4S4"/>
<feature type="region of interest" description="Disordered" evidence="6">
    <location>
        <begin position="734"/>
        <end position="790"/>
    </location>
</feature>
<evidence type="ECO:0000256" key="6">
    <source>
        <dbReference type="SAM" id="MobiDB-lite"/>
    </source>
</evidence>
<reference evidence="9 10" key="2">
    <citation type="submission" date="2017-02" db="EMBL/GenBank/DDBJ databases">
        <title>A genome survey and senescence transcriptome analysis in Lentinula edodes.</title>
        <authorList>
            <person name="Sakamoto Y."/>
            <person name="Nakade K."/>
            <person name="Sato S."/>
            <person name="Yoshida Y."/>
            <person name="Miyazaki K."/>
            <person name="Natsume S."/>
            <person name="Konno N."/>
        </authorList>
    </citation>
    <scope>NUCLEOTIDE SEQUENCE [LARGE SCALE GENOMIC DNA]</scope>
    <source>
        <strain evidence="9 10">NBRC 111202</strain>
    </source>
</reference>
<dbReference type="GO" id="GO:0003688">
    <property type="term" value="F:DNA replication origin binding"/>
    <property type="evidence" value="ECO:0007669"/>
    <property type="project" value="TreeGrafter"/>
</dbReference>
<evidence type="ECO:0000256" key="5">
    <source>
        <dbReference type="ARBA" id="ARBA00023242"/>
    </source>
</evidence>
<keyword evidence="3" id="KW-0235">DNA replication</keyword>
<keyword evidence="5" id="KW-0539">Nucleus</keyword>
<dbReference type="PANTHER" id="PTHR12748:SF0">
    <property type="entry name" value="ORIGIN RECOGNITION COMPLEX SUBUNIT 3"/>
    <property type="match status" value="1"/>
</dbReference>
<feature type="domain" description="Origin recognition complex subunit 3 N-terminal" evidence="7">
    <location>
        <begin position="40"/>
        <end position="328"/>
    </location>
</feature>
<dbReference type="GO" id="GO:0005656">
    <property type="term" value="C:nuclear pre-replicative complex"/>
    <property type="evidence" value="ECO:0007669"/>
    <property type="project" value="TreeGrafter"/>
</dbReference>
<dbReference type="InterPro" id="IPR020795">
    <property type="entry name" value="ORC3"/>
</dbReference>
<dbReference type="Pfam" id="PF18137">
    <property type="entry name" value="WHD_ORC"/>
    <property type="match status" value="1"/>
</dbReference>
<feature type="compositionally biased region" description="Basic and acidic residues" evidence="6">
    <location>
        <begin position="656"/>
        <end position="671"/>
    </location>
</feature>
<dbReference type="GO" id="GO:0006270">
    <property type="term" value="P:DNA replication initiation"/>
    <property type="evidence" value="ECO:0007669"/>
    <property type="project" value="TreeGrafter"/>
</dbReference>
<protein>
    <submittedName>
        <fullName evidence="9">Origin recognition complex subunit 3-like</fullName>
    </submittedName>
</protein>
<evidence type="ECO:0000259" key="7">
    <source>
        <dbReference type="Pfam" id="PF07034"/>
    </source>
</evidence>
<dbReference type="PANTHER" id="PTHR12748">
    <property type="entry name" value="ORIGIN RECOGNITION COMPLEX SUBUNIT 3"/>
    <property type="match status" value="1"/>
</dbReference>
<dbReference type="Pfam" id="PF07034">
    <property type="entry name" value="ORC3_N"/>
    <property type="match status" value="1"/>
</dbReference>
<dbReference type="GO" id="GO:0005664">
    <property type="term" value="C:nuclear origin of replication recognition complex"/>
    <property type="evidence" value="ECO:0007669"/>
    <property type="project" value="InterPro"/>
</dbReference>
<evidence type="ECO:0000313" key="10">
    <source>
        <dbReference type="Proteomes" id="UP000188533"/>
    </source>
</evidence>
<comment type="caution">
    <text evidence="9">The sequence shown here is derived from an EMBL/GenBank/DDBJ whole genome shotgun (WGS) entry which is preliminary data.</text>
</comment>
<accession>A0A1Q3E4S4</accession>
<evidence type="ECO:0000259" key="8">
    <source>
        <dbReference type="Pfam" id="PF18137"/>
    </source>
</evidence>
<comment type="subcellular location">
    <subcellularLocation>
        <location evidence="1">Nucleus</location>
    </subcellularLocation>
</comment>
<dbReference type="AlphaFoldDB" id="A0A1Q3E4S4"/>
<dbReference type="CDD" id="cd20704">
    <property type="entry name" value="Orc3"/>
    <property type="match status" value="2"/>
</dbReference>
<sequence length="832" mass="93141">MVNLDDVNETAYYIPYEEQNAEPSEPSLPLRLAFDLPNGPELRWNAYKSAWDKCLNRIQTLFHELYEPVVAEVVEKIESAYNDDKQSDFTSLALPHFEIPTIAVANSSSADPYFLSSVISQLRSIAHLYPSDCVNLTTAMKFIISGFLSTSGSGSSYKSSAKILAAYDINVLVAWYSAQKADTRPQKLILLLHDFEQFDPGVLQDVLYICSQHVPSLPLVVLISLSSPLSPLSPQSYLHVTYPRSTLKLMRIQSVIVPGGPRVLEEVIIKTFVNLSSVNDELDIVPGPAVLEFLVEYATRFNPSVHALLNILQLAHLKHFLTNPLTALVSLVPHLPSGINALSLESTLQEPGSTDFKELLVQRLTFDRDDADNSNLTSSLPALTRAVHIACSQFRTRTRSIRLAYLLLQGLHGFLSEKGYKGLGNHWGSTTVPAFMSTAAQTAASTLSSRYPQYLSLQNYINLLQLHAQTHSKQSVKDITYARTLLRKLRPEELRAYLNTLIPKFQELQNDLGVDIPTGDDDGEESSNLNLAEVVRMLEEWRSEAEEVYRAYETVETGTRERNMNEAAVEKFKLLKENLAEWMYEYLGVLTTPIESGPLWDVYYTGSAVFPSETLNPSIRASVIAGLLRPKDFVAEPSPSIFSHVPAGDDGCEVAQSERTRTAHAGQKDTPQDNFVEDENGDEITDDSEDDSDPLHTLPDTSVLFHRYLESGKMINVYDWFESFHTVIGIQRRETNAKEGEKKRKGKAANGIVSPAKKGKEKARDSDLDGDEEMKDHGEEPPDSSSDSEERHQLLVQARFIRALHELDFLGFIKHTRRKPDHVLRTVFDVGD</sequence>
<dbReference type="Proteomes" id="UP000188533">
    <property type="component" value="Unassembled WGS sequence"/>
</dbReference>
<keyword evidence="10" id="KW-1185">Reference proteome</keyword>
<feature type="region of interest" description="Disordered" evidence="6">
    <location>
        <begin position="645"/>
        <end position="697"/>
    </location>
</feature>
<feature type="compositionally biased region" description="Acidic residues" evidence="6">
    <location>
        <begin position="675"/>
        <end position="692"/>
    </location>
</feature>
<dbReference type="EMBL" id="BDGU01000084">
    <property type="protein sequence ID" value="GAW02114.1"/>
    <property type="molecule type" value="Genomic_DNA"/>
</dbReference>